<keyword evidence="5" id="KW-1185">Reference proteome</keyword>
<keyword evidence="4" id="KW-0436">Ligase</keyword>
<name>A0A168B4P0_9HYPO</name>
<evidence type="ECO:0000313" key="4">
    <source>
        <dbReference type="EMBL" id="KZZ94788.1"/>
    </source>
</evidence>
<gene>
    <name evidence="4" type="ORF">AAL_04899</name>
</gene>
<protein>
    <submittedName>
        <fullName evidence="4">Biotin-protein ligase</fullName>
    </submittedName>
</protein>
<dbReference type="GO" id="GO:0016874">
    <property type="term" value="F:ligase activity"/>
    <property type="evidence" value="ECO:0007669"/>
    <property type="project" value="UniProtKB-KW"/>
</dbReference>
<reference evidence="4 5" key="1">
    <citation type="journal article" date="2016" name="Genome Biol. Evol.">
        <title>Divergent and convergent evolution of fungal pathogenicity.</title>
        <authorList>
            <person name="Shang Y."/>
            <person name="Xiao G."/>
            <person name="Zheng P."/>
            <person name="Cen K."/>
            <person name="Zhan S."/>
            <person name="Wang C."/>
        </authorList>
    </citation>
    <scope>NUCLEOTIDE SEQUENCE [LARGE SCALE GENOMIC DNA]</scope>
    <source>
        <strain evidence="4 5">RCEF 2490</strain>
    </source>
</reference>
<evidence type="ECO:0000256" key="2">
    <source>
        <dbReference type="SAM" id="SignalP"/>
    </source>
</evidence>
<dbReference type="Gene3D" id="3.40.50.880">
    <property type="match status" value="1"/>
</dbReference>
<dbReference type="InterPro" id="IPR019197">
    <property type="entry name" value="Biotin-prot_ligase_N"/>
</dbReference>
<evidence type="ECO:0000313" key="5">
    <source>
        <dbReference type="Proteomes" id="UP000078544"/>
    </source>
</evidence>
<dbReference type="Proteomes" id="UP000078544">
    <property type="component" value="Unassembled WGS sequence"/>
</dbReference>
<keyword evidence="2" id="KW-0732">Signal</keyword>
<accession>A0A168B4P0</accession>
<proteinExistence type="predicted"/>
<feature type="compositionally biased region" description="Polar residues" evidence="1">
    <location>
        <begin position="274"/>
        <end position="285"/>
    </location>
</feature>
<sequence>MMYQTTLLRTSTLALLALTTSVLATAAQPQALVYRGPSACQGCPEAVAKLLQGSPSKFTVTYVGPKEDTQLSADSLSKVDVFAMPGGPDLNSAYSELSSRQTDLRNFVQNGGRYLGFCLGAFLAGSSPGFGLLPSGAGATSERQQTNAQVKSSKDTIIQVDWTFRSTVSTFDKGTTANSQWVYFQDGAVITGLNDNSTVLGRYSQNGDVAASLTPYGKGWVALTGPHPEATSDWYQAYRLNNPDGIKFDIGYDFVNAAMQAGPLPTGSTGTGSAKPTSSSESGWTSLGRGRGRTTLQNPIGMLVRGLTRLFLPS</sequence>
<dbReference type="AlphaFoldDB" id="A0A168B4P0"/>
<feature type="chain" id="PRO_5007895531" evidence="2">
    <location>
        <begin position="27"/>
        <end position="314"/>
    </location>
</feature>
<organism evidence="4 5">
    <name type="scientific">Moelleriella libera RCEF 2490</name>
    <dbReference type="NCBI Taxonomy" id="1081109"/>
    <lineage>
        <taxon>Eukaryota</taxon>
        <taxon>Fungi</taxon>
        <taxon>Dikarya</taxon>
        <taxon>Ascomycota</taxon>
        <taxon>Pezizomycotina</taxon>
        <taxon>Sordariomycetes</taxon>
        <taxon>Hypocreomycetidae</taxon>
        <taxon>Hypocreales</taxon>
        <taxon>Clavicipitaceae</taxon>
        <taxon>Moelleriella</taxon>
    </lineage>
</organism>
<feature type="signal peptide" evidence="2">
    <location>
        <begin position="1"/>
        <end position="26"/>
    </location>
</feature>
<evidence type="ECO:0000259" key="3">
    <source>
        <dbReference type="Pfam" id="PF09825"/>
    </source>
</evidence>
<feature type="domain" description="Biotin-protein ligase N-terminal" evidence="3">
    <location>
        <begin position="31"/>
        <end position="127"/>
    </location>
</feature>
<dbReference type="OrthoDB" id="10250105at2759"/>
<dbReference type="EMBL" id="AZGY01000010">
    <property type="protein sequence ID" value="KZZ94788.1"/>
    <property type="molecule type" value="Genomic_DNA"/>
</dbReference>
<dbReference type="InterPro" id="IPR029062">
    <property type="entry name" value="Class_I_gatase-like"/>
</dbReference>
<dbReference type="Pfam" id="PF09825">
    <property type="entry name" value="BPL_N"/>
    <property type="match status" value="1"/>
</dbReference>
<dbReference type="STRING" id="1081109.A0A168B4P0"/>
<feature type="region of interest" description="Disordered" evidence="1">
    <location>
        <begin position="263"/>
        <end position="296"/>
    </location>
</feature>
<evidence type="ECO:0000256" key="1">
    <source>
        <dbReference type="SAM" id="MobiDB-lite"/>
    </source>
</evidence>
<comment type="caution">
    <text evidence="4">The sequence shown here is derived from an EMBL/GenBank/DDBJ whole genome shotgun (WGS) entry which is preliminary data.</text>
</comment>
<dbReference type="SUPFAM" id="SSF52317">
    <property type="entry name" value="Class I glutamine amidotransferase-like"/>
    <property type="match status" value="1"/>
</dbReference>